<proteinExistence type="predicted"/>
<sequence>MYIEDADGSADTTATADTDLKVTVDGEEYTAEANYDMNGDGINDSVVIESDEGYAVFSDVDGDGDADLLVKLDENGDVTSAAGYDEAAGDWVGTDVEDAIGGSGTGVPTDGQDDYSRTGDDVDVTADGAPMIVETPSGGVEAGPPTEDLDGDGVLDTAVVTGDDGTILVVSDVDGDGEADMIGEFGADGRVVVSEHVGDGEWIITESGRLDAEGNFVPDEGFDTDGGSGIDLGGEPDGRGGSFSSAASDDAAWADDAWADDDDDDTGAADRRSYDVSAIFSQPAADAGADAQAQWG</sequence>
<feature type="domain" description="DUF6802" evidence="2">
    <location>
        <begin position="136"/>
        <end position="211"/>
    </location>
</feature>
<gene>
    <name evidence="3" type="ORF">UA74_29840</name>
</gene>
<feature type="compositionally biased region" description="Acidic residues" evidence="1">
    <location>
        <begin position="257"/>
        <end position="267"/>
    </location>
</feature>
<evidence type="ECO:0000256" key="1">
    <source>
        <dbReference type="SAM" id="MobiDB-lite"/>
    </source>
</evidence>
<evidence type="ECO:0000313" key="4">
    <source>
        <dbReference type="Proteomes" id="UP000185511"/>
    </source>
</evidence>
<feature type="domain" description="DUF6802" evidence="2">
    <location>
        <begin position="21"/>
        <end position="82"/>
    </location>
</feature>
<dbReference type="InterPro" id="IPR046543">
    <property type="entry name" value="DUF6802"/>
</dbReference>
<protein>
    <recommendedName>
        <fullName evidence="2">DUF6802 domain-containing protein</fullName>
    </recommendedName>
</protein>
<organism evidence="3 4">
    <name type="scientific">Actinoalloteichus fjordicus</name>
    <dbReference type="NCBI Taxonomy" id="1612552"/>
    <lineage>
        <taxon>Bacteria</taxon>
        <taxon>Bacillati</taxon>
        <taxon>Actinomycetota</taxon>
        <taxon>Actinomycetes</taxon>
        <taxon>Pseudonocardiales</taxon>
        <taxon>Pseudonocardiaceae</taxon>
        <taxon>Actinoalloteichus</taxon>
    </lineage>
</organism>
<evidence type="ECO:0000259" key="2">
    <source>
        <dbReference type="Pfam" id="PF20615"/>
    </source>
</evidence>
<dbReference type="AlphaFoldDB" id="A0AAC9PUR0"/>
<reference evidence="4" key="1">
    <citation type="submission" date="2016-06" db="EMBL/GenBank/DDBJ databases">
        <title>Complete genome sequence of Actinoalloteichus fjordicus DSM 46855 (=ADI127-17), type strain of the new species Actinoalloteichus fjordicus.</title>
        <authorList>
            <person name="Ruckert C."/>
            <person name="Nouioui I."/>
            <person name="Willmese J."/>
            <person name="van Wezel G."/>
            <person name="Klenk H.-P."/>
            <person name="Kalinowski J."/>
            <person name="Zotchev S.B."/>
        </authorList>
    </citation>
    <scope>NUCLEOTIDE SEQUENCE [LARGE SCALE GENOMIC DNA]</scope>
    <source>
        <strain evidence="4">ADI127-7</strain>
    </source>
</reference>
<name>A0AAC9PUR0_9PSEU</name>
<dbReference type="Proteomes" id="UP000185511">
    <property type="component" value="Chromosome"/>
</dbReference>
<keyword evidence="4" id="KW-1185">Reference proteome</keyword>
<feature type="compositionally biased region" description="Low complexity" evidence="1">
    <location>
        <begin position="242"/>
        <end position="256"/>
    </location>
</feature>
<dbReference type="RefSeq" id="WP_075743167.1">
    <property type="nucleotide sequence ID" value="NZ_CP016076.1"/>
</dbReference>
<accession>A0AAC9PUR0</accession>
<dbReference type="KEGG" id="acad:UA74_29840"/>
<evidence type="ECO:0000313" key="3">
    <source>
        <dbReference type="EMBL" id="APU17959.1"/>
    </source>
</evidence>
<dbReference type="Pfam" id="PF20615">
    <property type="entry name" value="DUF6802"/>
    <property type="match status" value="2"/>
</dbReference>
<feature type="region of interest" description="Disordered" evidence="1">
    <location>
        <begin position="212"/>
        <end position="270"/>
    </location>
</feature>
<dbReference type="EMBL" id="CP016076">
    <property type="protein sequence ID" value="APU17959.1"/>
    <property type="molecule type" value="Genomic_DNA"/>
</dbReference>